<dbReference type="Proteomes" id="UP000000663">
    <property type="component" value="Chromosome"/>
</dbReference>
<feature type="domain" description="Response regulatory" evidence="3">
    <location>
        <begin position="4"/>
        <end position="119"/>
    </location>
</feature>
<dbReference type="InterPro" id="IPR011006">
    <property type="entry name" value="CheY-like_superfamily"/>
</dbReference>
<evidence type="ECO:0000256" key="1">
    <source>
        <dbReference type="ARBA" id="ARBA00022553"/>
    </source>
</evidence>
<evidence type="ECO:0000313" key="4">
    <source>
        <dbReference type="EMBL" id="CAJ37286.1"/>
    </source>
</evidence>
<organism evidence="4 5">
    <name type="scientific">Methanocella arvoryzae (strain DSM 22066 / NBRC 105507 / MRE50)</name>
    <dbReference type="NCBI Taxonomy" id="351160"/>
    <lineage>
        <taxon>Archaea</taxon>
        <taxon>Methanobacteriati</taxon>
        <taxon>Methanobacteriota</taxon>
        <taxon>Stenosarchaea group</taxon>
        <taxon>Methanomicrobia</taxon>
        <taxon>Methanocellales</taxon>
        <taxon>Methanocellaceae</taxon>
        <taxon>Methanocella</taxon>
    </lineage>
</organism>
<evidence type="ECO:0000259" key="3">
    <source>
        <dbReference type="PROSITE" id="PS50110"/>
    </source>
</evidence>
<evidence type="ECO:0000313" key="5">
    <source>
        <dbReference type="Proteomes" id="UP000000663"/>
    </source>
</evidence>
<gene>
    <name evidence="4" type="ORF">RCIX2162</name>
</gene>
<dbReference type="GeneID" id="5143521"/>
<dbReference type="PROSITE" id="PS50110">
    <property type="entry name" value="RESPONSE_REGULATORY"/>
    <property type="match status" value="1"/>
</dbReference>
<protein>
    <submittedName>
        <fullName evidence="4">Response regulator (CheY-like)</fullName>
    </submittedName>
</protein>
<sequence length="135" mass="14395">MVASIAIVEDEPELRSLYCLMLKSRGYSVSFAASGVEEAVKAYEASPEKPSLVIMDVRLVDGTGIDAAEKIALADPGARFLFATADADAICSLRVQGASGVLQKPFSLKDLLDSISRALSSPCPSSVWQYPESYC</sequence>
<dbReference type="AlphaFoldDB" id="Q0W2V7"/>
<dbReference type="EMBL" id="AM114193">
    <property type="protein sequence ID" value="CAJ37286.1"/>
    <property type="molecule type" value="Genomic_DNA"/>
</dbReference>
<accession>Q0W2V7</accession>
<dbReference type="PANTHER" id="PTHR44591:SF3">
    <property type="entry name" value="RESPONSE REGULATORY DOMAIN-CONTAINING PROTEIN"/>
    <property type="match status" value="1"/>
</dbReference>
<dbReference type="InterPro" id="IPR001789">
    <property type="entry name" value="Sig_transdc_resp-reg_receiver"/>
</dbReference>
<keyword evidence="1 2" id="KW-0597">Phosphoprotein</keyword>
<dbReference type="KEGG" id="rci:RCIX2162"/>
<dbReference type="Pfam" id="PF00072">
    <property type="entry name" value="Response_reg"/>
    <property type="match status" value="1"/>
</dbReference>
<dbReference type="STRING" id="351160.RCIX2162"/>
<dbReference type="GO" id="GO:0000160">
    <property type="term" value="P:phosphorelay signal transduction system"/>
    <property type="evidence" value="ECO:0007669"/>
    <property type="project" value="InterPro"/>
</dbReference>
<dbReference type="PANTHER" id="PTHR44591">
    <property type="entry name" value="STRESS RESPONSE REGULATOR PROTEIN 1"/>
    <property type="match status" value="1"/>
</dbReference>
<dbReference type="RefSeq" id="WP_012035291.1">
    <property type="nucleotide sequence ID" value="NC_009464.1"/>
</dbReference>
<dbReference type="SMART" id="SM00448">
    <property type="entry name" value="REC"/>
    <property type="match status" value="1"/>
</dbReference>
<dbReference type="CDD" id="cd00156">
    <property type="entry name" value="REC"/>
    <property type="match status" value="1"/>
</dbReference>
<keyword evidence="5" id="KW-1185">Reference proteome</keyword>
<dbReference type="eggNOG" id="arCOG02391">
    <property type="taxonomic scope" value="Archaea"/>
</dbReference>
<dbReference type="InterPro" id="IPR050595">
    <property type="entry name" value="Bact_response_regulator"/>
</dbReference>
<name>Q0W2V7_METAR</name>
<dbReference type="Gene3D" id="3.40.50.2300">
    <property type="match status" value="1"/>
</dbReference>
<dbReference type="SUPFAM" id="SSF52172">
    <property type="entry name" value="CheY-like"/>
    <property type="match status" value="1"/>
</dbReference>
<proteinExistence type="predicted"/>
<evidence type="ECO:0000256" key="2">
    <source>
        <dbReference type="PROSITE-ProRule" id="PRU00169"/>
    </source>
</evidence>
<dbReference type="OrthoDB" id="2830at2157"/>
<reference evidence="4 5" key="1">
    <citation type="journal article" date="2006" name="Science">
        <title>Genome of rice cluster I archaea -- the key methane producers in the rice rhizosphere.</title>
        <authorList>
            <person name="Erkel C."/>
            <person name="Kube M."/>
            <person name="Reinhardt R."/>
            <person name="Liesack W."/>
        </authorList>
    </citation>
    <scope>NUCLEOTIDE SEQUENCE [LARGE SCALE GENOMIC DNA]</scope>
    <source>
        <strain evidence="5">DSM 22066 / NBRC 105507 / MRE50</strain>
    </source>
</reference>
<feature type="modified residue" description="4-aspartylphosphate" evidence="2">
    <location>
        <position position="56"/>
    </location>
</feature>